<comment type="caution">
    <text evidence="2">The sequence shown here is derived from an EMBL/GenBank/DDBJ whole genome shotgun (WGS) entry which is preliminary data.</text>
</comment>
<sequence length="165" mass="18517">MAMRPDRSDAHLSPEQQAKIEEETRDYFESVAPKRHTKPSRSEYSSLYSDALQPSDQKSIPELDKFQELESDPQKLVYSGSEVAEEYVETEYYTDLISIDKQHHTTGTGFIKIEKPNGSCFELTTPASDATAAQASYKCNPATNEWIPSADTVIPVSHKPNRSEA</sequence>
<keyword evidence="3" id="KW-1185">Reference proteome</keyword>
<protein>
    <recommendedName>
        <fullName evidence="4">Maternal effect embryo arrest 59</fullName>
    </recommendedName>
</protein>
<feature type="region of interest" description="Disordered" evidence="1">
    <location>
        <begin position="1"/>
        <end position="59"/>
    </location>
</feature>
<reference evidence="2" key="1">
    <citation type="submission" date="2021-03" db="EMBL/GenBank/DDBJ databases">
        <authorList>
            <person name="Li Z."/>
            <person name="Yang C."/>
        </authorList>
    </citation>
    <scope>NUCLEOTIDE SEQUENCE</scope>
    <source>
        <strain evidence="2">Dzin_1.0</strain>
        <tissue evidence="2">Leaf</tissue>
    </source>
</reference>
<dbReference type="AlphaFoldDB" id="A0A9D5D496"/>
<proteinExistence type="predicted"/>
<evidence type="ECO:0000313" key="2">
    <source>
        <dbReference type="EMBL" id="KAJ0984072.1"/>
    </source>
</evidence>
<feature type="compositionally biased region" description="Polar residues" evidence="1">
    <location>
        <begin position="42"/>
        <end position="58"/>
    </location>
</feature>
<gene>
    <name evidence="2" type="ORF">J5N97_002428</name>
</gene>
<dbReference type="EMBL" id="JAGGNH010000001">
    <property type="protein sequence ID" value="KAJ0984072.1"/>
    <property type="molecule type" value="Genomic_DNA"/>
</dbReference>
<dbReference type="PANTHER" id="PTHR34686">
    <property type="entry name" value="MATERNAL EFFECT EMBRYO ARREST PROTEIN"/>
    <property type="match status" value="1"/>
</dbReference>
<organism evidence="2 3">
    <name type="scientific">Dioscorea zingiberensis</name>
    <dbReference type="NCBI Taxonomy" id="325984"/>
    <lineage>
        <taxon>Eukaryota</taxon>
        <taxon>Viridiplantae</taxon>
        <taxon>Streptophyta</taxon>
        <taxon>Embryophyta</taxon>
        <taxon>Tracheophyta</taxon>
        <taxon>Spermatophyta</taxon>
        <taxon>Magnoliopsida</taxon>
        <taxon>Liliopsida</taxon>
        <taxon>Dioscoreales</taxon>
        <taxon>Dioscoreaceae</taxon>
        <taxon>Dioscorea</taxon>
    </lineage>
</organism>
<name>A0A9D5D496_9LILI</name>
<evidence type="ECO:0000256" key="1">
    <source>
        <dbReference type="SAM" id="MobiDB-lite"/>
    </source>
</evidence>
<evidence type="ECO:0000313" key="3">
    <source>
        <dbReference type="Proteomes" id="UP001085076"/>
    </source>
</evidence>
<reference evidence="2" key="2">
    <citation type="journal article" date="2022" name="Hortic Res">
        <title>The genome of Dioscorea zingiberensis sheds light on the biosynthesis, origin and evolution of the medicinally important diosgenin saponins.</title>
        <authorList>
            <person name="Li Y."/>
            <person name="Tan C."/>
            <person name="Li Z."/>
            <person name="Guo J."/>
            <person name="Li S."/>
            <person name="Chen X."/>
            <person name="Wang C."/>
            <person name="Dai X."/>
            <person name="Yang H."/>
            <person name="Song W."/>
            <person name="Hou L."/>
            <person name="Xu J."/>
            <person name="Tong Z."/>
            <person name="Xu A."/>
            <person name="Yuan X."/>
            <person name="Wang W."/>
            <person name="Yang Q."/>
            <person name="Chen L."/>
            <person name="Sun Z."/>
            <person name="Wang K."/>
            <person name="Pan B."/>
            <person name="Chen J."/>
            <person name="Bao Y."/>
            <person name="Liu F."/>
            <person name="Qi X."/>
            <person name="Gang D.R."/>
            <person name="Wen J."/>
            <person name="Li J."/>
        </authorList>
    </citation>
    <scope>NUCLEOTIDE SEQUENCE</scope>
    <source>
        <strain evidence="2">Dzin_1.0</strain>
    </source>
</reference>
<dbReference type="Proteomes" id="UP001085076">
    <property type="component" value="Miscellaneous, Linkage group lg01"/>
</dbReference>
<dbReference type="PANTHER" id="PTHR34686:SF5">
    <property type="entry name" value="OS05G0451300 PROTEIN"/>
    <property type="match status" value="1"/>
</dbReference>
<accession>A0A9D5D496</accession>
<dbReference type="OrthoDB" id="1918800at2759"/>
<feature type="compositionally biased region" description="Basic and acidic residues" evidence="1">
    <location>
        <begin position="1"/>
        <end position="28"/>
    </location>
</feature>
<evidence type="ECO:0008006" key="4">
    <source>
        <dbReference type="Google" id="ProtNLM"/>
    </source>
</evidence>